<protein>
    <submittedName>
        <fullName evidence="1">Uncharacterized protein</fullName>
    </submittedName>
</protein>
<organism evidence="1 2">
    <name type="scientific">Suhomyces tanzawaensis NRRL Y-17324</name>
    <dbReference type="NCBI Taxonomy" id="984487"/>
    <lineage>
        <taxon>Eukaryota</taxon>
        <taxon>Fungi</taxon>
        <taxon>Dikarya</taxon>
        <taxon>Ascomycota</taxon>
        <taxon>Saccharomycotina</taxon>
        <taxon>Pichiomycetes</taxon>
        <taxon>Debaryomycetaceae</taxon>
        <taxon>Suhomyces</taxon>
    </lineage>
</organism>
<dbReference type="EMBL" id="KV453909">
    <property type="protein sequence ID" value="ODV81953.1"/>
    <property type="molecule type" value="Genomic_DNA"/>
</dbReference>
<dbReference type="GeneID" id="30982959"/>
<dbReference type="AlphaFoldDB" id="A0A1E4SR11"/>
<gene>
    <name evidence="1" type="ORF">CANTADRAFT_4006</name>
</gene>
<accession>A0A1E4SR11</accession>
<evidence type="ECO:0000313" key="2">
    <source>
        <dbReference type="Proteomes" id="UP000094285"/>
    </source>
</evidence>
<keyword evidence="2" id="KW-1185">Reference proteome</keyword>
<dbReference type="RefSeq" id="XP_020067075.1">
    <property type="nucleotide sequence ID" value="XM_020208823.1"/>
</dbReference>
<proteinExistence type="predicted"/>
<name>A0A1E4SR11_9ASCO</name>
<dbReference type="Proteomes" id="UP000094285">
    <property type="component" value="Unassembled WGS sequence"/>
</dbReference>
<dbReference type="OrthoDB" id="4092372at2759"/>
<sequence>MTGQNSHTTARGPPAYPKRVLASEPFAVQMETVDKALIEVQNQPSSVYINGNRGKKKPSFAKAGVPQARGVPAYTMAAFQNSAPFVSRGGSSFGGHNDQDASHDGSVDGFMASAKGTPILGEPVMSGSNSSSTTVGSNSDSTPGAAMATFGLFDPFKPFETYGEVLFASSGPLDLAGTSRLTSIWGTPSGSGQKLSDTTVWG</sequence>
<reference evidence="2" key="1">
    <citation type="submission" date="2016-05" db="EMBL/GenBank/DDBJ databases">
        <title>Comparative genomics of biotechnologically important yeasts.</title>
        <authorList>
            <consortium name="DOE Joint Genome Institute"/>
            <person name="Riley R."/>
            <person name="Haridas S."/>
            <person name="Wolfe K.H."/>
            <person name="Lopes M.R."/>
            <person name="Hittinger C.T."/>
            <person name="Goker M."/>
            <person name="Salamov A."/>
            <person name="Wisecaver J."/>
            <person name="Long T.M."/>
            <person name="Aerts A.L."/>
            <person name="Barry K."/>
            <person name="Choi C."/>
            <person name="Clum A."/>
            <person name="Coughlan A.Y."/>
            <person name="Deshpande S."/>
            <person name="Douglass A.P."/>
            <person name="Hanson S.J."/>
            <person name="Klenk H.-P."/>
            <person name="Labutti K."/>
            <person name="Lapidus A."/>
            <person name="Lindquist E."/>
            <person name="Lipzen A."/>
            <person name="Meier-Kolthoff J.P."/>
            <person name="Ohm R.A."/>
            <person name="Otillar R.P."/>
            <person name="Pangilinan J."/>
            <person name="Peng Y."/>
            <person name="Rokas A."/>
            <person name="Rosa C.A."/>
            <person name="Scheuner C."/>
            <person name="Sibirny A.A."/>
            <person name="Slot J.C."/>
            <person name="Stielow J.B."/>
            <person name="Sun H."/>
            <person name="Kurtzman C.P."/>
            <person name="Blackwell M."/>
            <person name="Grigoriev I.V."/>
            <person name="Jeffries T.W."/>
        </authorList>
    </citation>
    <scope>NUCLEOTIDE SEQUENCE [LARGE SCALE GENOMIC DNA]</scope>
    <source>
        <strain evidence="2">NRRL Y-17324</strain>
    </source>
</reference>
<evidence type="ECO:0000313" key="1">
    <source>
        <dbReference type="EMBL" id="ODV81953.1"/>
    </source>
</evidence>